<evidence type="ECO:0000256" key="8">
    <source>
        <dbReference type="PROSITE-ProRule" id="PRU10141"/>
    </source>
</evidence>
<dbReference type="GO" id="GO:0071474">
    <property type="term" value="P:cellular hyperosmotic response"/>
    <property type="evidence" value="ECO:0007669"/>
    <property type="project" value="TreeGrafter"/>
</dbReference>
<dbReference type="InterPro" id="IPR000719">
    <property type="entry name" value="Prot_kinase_dom"/>
</dbReference>
<dbReference type="GO" id="GO:0004674">
    <property type="term" value="F:protein serine/threonine kinase activity"/>
    <property type="evidence" value="ECO:0007669"/>
    <property type="project" value="UniProtKB-KW"/>
</dbReference>
<evidence type="ECO:0000256" key="7">
    <source>
        <dbReference type="ARBA" id="ARBA00038999"/>
    </source>
</evidence>
<proteinExistence type="inferred from homology"/>
<keyword evidence="4 11" id="KW-0418">Kinase</keyword>
<evidence type="ECO:0000256" key="1">
    <source>
        <dbReference type="ARBA" id="ARBA00022527"/>
    </source>
</evidence>
<evidence type="ECO:0000256" key="9">
    <source>
        <dbReference type="RuleBase" id="RU000304"/>
    </source>
</evidence>
<feature type="binding site" evidence="8">
    <location>
        <position position="33"/>
    </location>
    <ligand>
        <name>ATP</name>
        <dbReference type="ChEBI" id="CHEBI:30616"/>
    </ligand>
</feature>
<dbReference type="OrthoDB" id="10252354at2759"/>
<evidence type="ECO:0000256" key="6">
    <source>
        <dbReference type="ARBA" id="ARBA00038035"/>
    </source>
</evidence>
<dbReference type="PIRSF" id="PIRSF000654">
    <property type="entry name" value="Integrin-linked_kinase"/>
    <property type="match status" value="1"/>
</dbReference>
<gene>
    <name evidence="11" type="primary">wis1</name>
    <name evidence="11" type="ORF">H4R34_002730</name>
</gene>
<dbReference type="InterPro" id="IPR017441">
    <property type="entry name" value="Protein_kinase_ATP_BS"/>
</dbReference>
<dbReference type="Gene3D" id="3.30.200.20">
    <property type="entry name" value="Phosphorylase Kinase, domain 1"/>
    <property type="match status" value="1"/>
</dbReference>
<dbReference type="InterPro" id="IPR008271">
    <property type="entry name" value="Ser/Thr_kinase_AS"/>
</dbReference>
<sequence>MGDFDPLAQIGRGQFGIVRKVFHRPTKVTMAMKEIRLQLDELQLNQILMELNVLHEAHSPYIVDFYGAFFIESCVYYCMEYMECGSLDHMFSVDCSEAVLSKIAYSMVMGLKFLKDKFEIIHRDVKPTNVLVNAEGEVKLCDFGVSGKLNASLAKTRVGCENYMAPERIKMGAGDEGYTVQSDIWSLGISLVETATGKYPYPLDNRPTSTVFVIMQDIINGPAPNLDPEQYSEDCRDFIARCLEKEPHDRPSYADLLEHPFLTKYKDEDVDMKGWAKQALANKKDT</sequence>
<evidence type="ECO:0000313" key="12">
    <source>
        <dbReference type="Proteomes" id="UP001151582"/>
    </source>
</evidence>
<keyword evidence="5 8" id="KW-0067">ATP-binding</keyword>
<dbReference type="Gene3D" id="1.10.510.10">
    <property type="entry name" value="Transferase(Phosphotransferase) domain 1"/>
    <property type="match status" value="1"/>
</dbReference>
<accession>A0A9W8E901</accession>
<keyword evidence="2 11" id="KW-0808">Transferase</keyword>
<evidence type="ECO:0000256" key="2">
    <source>
        <dbReference type="ARBA" id="ARBA00022679"/>
    </source>
</evidence>
<evidence type="ECO:0000256" key="5">
    <source>
        <dbReference type="ARBA" id="ARBA00022840"/>
    </source>
</evidence>
<dbReference type="EMBL" id="JANBQB010000206">
    <property type="protein sequence ID" value="KAJ1979694.1"/>
    <property type="molecule type" value="Genomic_DNA"/>
</dbReference>
<comment type="similarity">
    <text evidence="6">Belongs to the protein kinase superfamily. STE Ser/Thr protein kinase family. MAP kinase kinase subfamily.</text>
</comment>
<dbReference type="FunFam" id="3.30.200.20:FF:000040">
    <property type="entry name" value="Dual specificity mitogen-activated protein kinase kinase"/>
    <property type="match status" value="1"/>
</dbReference>
<protein>
    <recommendedName>
        <fullName evidence="7">mitogen-activated protein kinase kinase</fullName>
        <ecNumber evidence="7">2.7.12.2</ecNumber>
    </recommendedName>
</protein>
<feature type="domain" description="Protein kinase" evidence="10">
    <location>
        <begin position="4"/>
        <end position="262"/>
    </location>
</feature>
<organism evidence="11 12">
    <name type="scientific">Dimargaris verticillata</name>
    <dbReference type="NCBI Taxonomy" id="2761393"/>
    <lineage>
        <taxon>Eukaryota</taxon>
        <taxon>Fungi</taxon>
        <taxon>Fungi incertae sedis</taxon>
        <taxon>Zoopagomycota</taxon>
        <taxon>Kickxellomycotina</taxon>
        <taxon>Dimargaritomycetes</taxon>
        <taxon>Dimargaritales</taxon>
        <taxon>Dimargaritaceae</taxon>
        <taxon>Dimargaris</taxon>
    </lineage>
</organism>
<dbReference type="AlphaFoldDB" id="A0A9W8E901"/>
<dbReference type="PROSITE" id="PS50011">
    <property type="entry name" value="PROTEIN_KINASE_DOM"/>
    <property type="match status" value="1"/>
</dbReference>
<keyword evidence="1 9" id="KW-0723">Serine/threonine-protein kinase</keyword>
<evidence type="ECO:0000313" key="11">
    <source>
        <dbReference type="EMBL" id="KAJ1979694.1"/>
    </source>
</evidence>
<dbReference type="PANTHER" id="PTHR48013:SF25">
    <property type="entry name" value="MAP KINASE KINASE PBS2"/>
    <property type="match status" value="1"/>
</dbReference>
<dbReference type="PROSITE" id="PS00108">
    <property type="entry name" value="PROTEIN_KINASE_ST"/>
    <property type="match status" value="1"/>
</dbReference>
<dbReference type="Pfam" id="PF00069">
    <property type="entry name" value="Pkinase"/>
    <property type="match status" value="1"/>
</dbReference>
<keyword evidence="12" id="KW-1185">Reference proteome</keyword>
<dbReference type="GO" id="GO:0005524">
    <property type="term" value="F:ATP binding"/>
    <property type="evidence" value="ECO:0007669"/>
    <property type="project" value="UniProtKB-UniRule"/>
</dbReference>
<keyword evidence="3 8" id="KW-0547">Nucleotide-binding</keyword>
<dbReference type="PANTHER" id="PTHR48013">
    <property type="entry name" value="DUAL SPECIFICITY MITOGEN-ACTIVATED PROTEIN KINASE KINASE 5-RELATED"/>
    <property type="match status" value="1"/>
</dbReference>
<dbReference type="EC" id="2.7.12.2" evidence="7"/>
<name>A0A9W8E901_9FUNG</name>
<dbReference type="Proteomes" id="UP001151582">
    <property type="component" value="Unassembled WGS sequence"/>
</dbReference>
<evidence type="ECO:0000256" key="4">
    <source>
        <dbReference type="ARBA" id="ARBA00022777"/>
    </source>
</evidence>
<dbReference type="SUPFAM" id="SSF56112">
    <property type="entry name" value="Protein kinase-like (PK-like)"/>
    <property type="match status" value="1"/>
</dbReference>
<evidence type="ECO:0000256" key="3">
    <source>
        <dbReference type="ARBA" id="ARBA00022741"/>
    </source>
</evidence>
<comment type="caution">
    <text evidence="11">The sequence shown here is derived from an EMBL/GenBank/DDBJ whole genome shotgun (WGS) entry which is preliminary data.</text>
</comment>
<evidence type="ECO:0000259" key="10">
    <source>
        <dbReference type="PROSITE" id="PS50011"/>
    </source>
</evidence>
<reference evidence="11" key="1">
    <citation type="submission" date="2022-07" db="EMBL/GenBank/DDBJ databases">
        <title>Phylogenomic reconstructions and comparative analyses of Kickxellomycotina fungi.</title>
        <authorList>
            <person name="Reynolds N.K."/>
            <person name="Stajich J.E."/>
            <person name="Barry K."/>
            <person name="Grigoriev I.V."/>
            <person name="Crous P."/>
            <person name="Smith M.E."/>
        </authorList>
    </citation>
    <scope>NUCLEOTIDE SEQUENCE</scope>
    <source>
        <strain evidence="11">RSA 567</strain>
    </source>
</reference>
<dbReference type="PROSITE" id="PS00107">
    <property type="entry name" value="PROTEIN_KINASE_ATP"/>
    <property type="match status" value="1"/>
</dbReference>
<dbReference type="SMART" id="SM00220">
    <property type="entry name" value="S_TKc"/>
    <property type="match status" value="1"/>
</dbReference>
<dbReference type="GO" id="GO:0004708">
    <property type="term" value="F:MAP kinase kinase activity"/>
    <property type="evidence" value="ECO:0007669"/>
    <property type="project" value="UniProtKB-EC"/>
</dbReference>
<dbReference type="InterPro" id="IPR011009">
    <property type="entry name" value="Kinase-like_dom_sf"/>
</dbReference>